<dbReference type="AlphaFoldDB" id="A0A7J7P1Z7"/>
<dbReference type="EMBL" id="JACGCM010000347">
    <property type="protein sequence ID" value="KAF6173477.1"/>
    <property type="molecule type" value="Genomic_DNA"/>
</dbReference>
<evidence type="ECO:0000313" key="2">
    <source>
        <dbReference type="EMBL" id="KAF6173477.1"/>
    </source>
</evidence>
<dbReference type="PROSITE" id="PS50144">
    <property type="entry name" value="MATH"/>
    <property type="match status" value="1"/>
</dbReference>
<gene>
    <name evidence="2" type="ORF">GIB67_027172</name>
</gene>
<dbReference type="Proteomes" id="UP000541444">
    <property type="component" value="Unassembled WGS sequence"/>
</dbReference>
<reference evidence="2 3" key="1">
    <citation type="journal article" date="2020" name="IScience">
        <title>Genome Sequencing of the Endangered Kingdonia uniflora (Circaeasteraceae, Ranunculales) Reveals Potential Mechanisms of Evolutionary Specialization.</title>
        <authorList>
            <person name="Sun Y."/>
            <person name="Deng T."/>
            <person name="Zhang A."/>
            <person name="Moore M.J."/>
            <person name="Landis J.B."/>
            <person name="Lin N."/>
            <person name="Zhang H."/>
            <person name="Zhang X."/>
            <person name="Huang J."/>
            <person name="Zhang X."/>
            <person name="Sun H."/>
            <person name="Wang H."/>
        </authorList>
    </citation>
    <scope>NUCLEOTIDE SEQUENCE [LARGE SCALE GENOMIC DNA]</scope>
    <source>
        <strain evidence="2">TB1705</strain>
        <tissue evidence="2">Leaf</tissue>
    </source>
</reference>
<dbReference type="CDD" id="cd00121">
    <property type="entry name" value="MATH"/>
    <property type="match status" value="1"/>
</dbReference>
<proteinExistence type="predicted"/>
<evidence type="ECO:0000259" key="1">
    <source>
        <dbReference type="PROSITE" id="PS50144"/>
    </source>
</evidence>
<accession>A0A7J7P1Z7</accession>
<dbReference type="InterPro" id="IPR008974">
    <property type="entry name" value="TRAF-like"/>
</dbReference>
<name>A0A7J7P1Z7_9MAGN</name>
<dbReference type="PANTHER" id="PTHR46162:SF2">
    <property type="entry name" value="ANKYRIN REPEAT-CONTAINING PROTEIN-RELATED"/>
    <property type="match status" value="1"/>
</dbReference>
<comment type="caution">
    <text evidence="2">The sequence shown here is derived from an EMBL/GenBank/DDBJ whole genome shotgun (WGS) entry which is preliminary data.</text>
</comment>
<keyword evidence="3" id="KW-1185">Reference proteome</keyword>
<sequence length="234" mass="26792">MVTLTSCISAFKGISMTKIRITSHEDEEGMITGVVRDVPPTHYTFKVELFSVLSNSSIEKYESCDFEAGGYKWKLLMYPKGNKNGKGYVSLYLEIADMGSLLPGWEVNVIFRFFCLIKLRTVLDLHRCIYLRPKGSEDVENIYLSVYLDLVDSETISPVEKVFAEFKLRLRDQISDKHLEIIETHWFIGANDSWGYPGFIKLENFNDKTKGYLVNDVCILEAEVTVRGLVTKFP</sequence>
<dbReference type="PANTHER" id="PTHR46162">
    <property type="entry name" value="TRAF-LIKE FAMILY PROTEIN"/>
    <property type="match status" value="1"/>
</dbReference>
<dbReference type="Pfam" id="PF22486">
    <property type="entry name" value="MATH_2"/>
    <property type="match status" value="2"/>
</dbReference>
<evidence type="ECO:0000313" key="3">
    <source>
        <dbReference type="Proteomes" id="UP000541444"/>
    </source>
</evidence>
<feature type="domain" description="MATH" evidence="1">
    <location>
        <begin position="40"/>
        <end position="224"/>
    </location>
</feature>
<dbReference type="OrthoDB" id="1883087at2759"/>
<protein>
    <recommendedName>
        <fullName evidence="1">MATH domain-containing protein</fullName>
    </recommendedName>
</protein>
<dbReference type="SUPFAM" id="SSF49599">
    <property type="entry name" value="TRAF domain-like"/>
    <property type="match status" value="2"/>
</dbReference>
<dbReference type="Gene3D" id="2.60.210.10">
    <property type="entry name" value="Apoptosis, Tumor Necrosis Factor Receptor Associated Protein 2, Chain A"/>
    <property type="match status" value="2"/>
</dbReference>
<dbReference type="InterPro" id="IPR002083">
    <property type="entry name" value="MATH/TRAF_dom"/>
</dbReference>
<organism evidence="2 3">
    <name type="scientific">Kingdonia uniflora</name>
    <dbReference type="NCBI Taxonomy" id="39325"/>
    <lineage>
        <taxon>Eukaryota</taxon>
        <taxon>Viridiplantae</taxon>
        <taxon>Streptophyta</taxon>
        <taxon>Embryophyta</taxon>
        <taxon>Tracheophyta</taxon>
        <taxon>Spermatophyta</taxon>
        <taxon>Magnoliopsida</taxon>
        <taxon>Ranunculales</taxon>
        <taxon>Circaeasteraceae</taxon>
        <taxon>Kingdonia</taxon>
    </lineage>
</organism>